<sequence>MLAKFVRKELGEIHLKLIIGVVFMGVLFKRNPEIKKNAYPNWRRSNYSSWEFKVYSEMYKKSGDLLIDSVGDNTTNKADEVIIPSIFLYRHAIELILKAILLTHYLMDKSMTRKKIQEKLKGHNLQTLWNKAENILQEYLSGAIKKDRTPLLLMKTAIEELDLIDSSSMMFRYPFDNEYKEAQLIGNKEHNYGIDFMELKQNFNEAYNYFEGCFYTVYNKYENLETIPIL</sequence>
<dbReference type="OrthoDB" id="7063737at2"/>
<dbReference type="EMBL" id="CP034248">
    <property type="protein sequence ID" value="AZK45198.1"/>
    <property type="molecule type" value="Genomic_DNA"/>
</dbReference>
<evidence type="ECO:0000313" key="1">
    <source>
        <dbReference type="EMBL" id="AZK45198.1"/>
    </source>
</evidence>
<protein>
    <recommendedName>
        <fullName evidence="3">HEPN domain-containing protein</fullName>
    </recommendedName>
</protein>
<dbReference type="AlphaFoldDB" id="A0A3Q8S956"/>
<evidence type="ECO:0000313" key="2">
    <source>
        <dbReference type="Proteomes" id="UP000273145"/>
    </source>
</evidence>
<name>A0A3Q8S956_9BACL</name>
<keyword evidence="2" id="KW-1185">Reference proteome</keyword>
<reference evidence="1 2" key="1">
    <citation type="submission" date="2018-11" db="EMBL/GenBank/DDBJ databases">
        <title>Genome sequencing of Paenibacillus lentus DSM25539(T).</title>
        <authorList>
            <person name="Kook J.-K."/>
            <person name="Park S.-N."/>
            <person name="Lim Y.K."/>
        </authorList>
    </citation>
    <scope>NUCLEOTIDE SEQUENCE [LARGE SCALE GENOMIC DNA]</scope>
    <source>
        <strain evidence="1 2">DSM 25539</strain>
    </source>
</reference>
<proteinExistence type="predicted"/>
<dbReference type="KEGG" id="plen:EIM92_02445"/>
<organism evidence="1 2">
    <name type="scientific">Paenibacillus lentus</name>
    <dbReference type="NCBI Taxonomy" id="1338368"/>
    <lineage>
        <taxon>Bacteria</taxon>
        <taxon>Bacillati</taxon>
        <taxon>Bacillota</taxon>
        <taxon>Bacilli</taxon>
        <taxon>Bacillales</taxon>
        <taxon>Paenibacillaceae</taxon>
        <taxon>Paenibacillus</taxon>
    </lineage>
</organism>
<gene>
    <name evidence="1" type="ORF">EIM92_02445</name>
</gene>
<dbReference type="Proteomes" id="UP000273145">
    <property type="component" value="Chromosome"/>
</dbReference>
<evidence type="ECO:0008006" key="3">
    <source>
        <dbReference type="Google" id="ProtNLM"/>
    </source>
</evidence>
<accession>A0A3Q8S956</accession>